<keyword evidence="2" id="KW-0507">mRNA processing</keyword>
<comment type="similarity">
    <text evidence="1 2">Belongs to the metallo-beta-lactamase superfamily. RNA-metabolizing metallo-beta-lactamase-like family. CPSF2/YSH1 subfamily.</text>
</comment>
<dbReference type="InterPro" id="IPR025069">
    <property type="entry name" value="Cpsf2_C"/>
</dbReference>
<proteinExistence type="inferred from homology"/>
<reference evidence="4" key="2">
    <citation type="submission" date="2025-09" db="UniProtKB">
        <authorList>
            <consortium name="Ensembl"/>
        </authorList>
    </citation>
    <scope>IDENTIFICATION</scope>
</reference>
<name>A0A8C4N487_EPTBU</name>
<comment type="subcellular location">
    <subcellularLocation>
        <location evidence="2">Nucleus</location>
    </subcellularLocation>
</comment>
<sequence>MQSSLWRQDILLGALEMQKEESEPLELRVSWVKTKIQTFNDILDTAILSVPVCGEDVQVVERFTYLGRDIHVSAGCKSEVNRRLGWVIIVHGSADATQHLTEACRAIGGKDIKVFVPRLYETVDATSENLIYQVRLKDSLVSSLTFRRARDGELAWVDGQLDIRANTSFLATEEAIIEGTMAIANVTTTQDKEKSLNGGVTSKDIGADAEIIPTLEPLSPSKLVGHQAVFVNEPRLSDFKQVLLREGIQAEFIGGVLVCNSVLAVRRVSVTCAPLPSLL</sequence>
<keyword evidence="2" id="KW-0539">Nucleus</keyword>
<evidence type="ECO:0000313" key="5">
    <source>
        <dbReference type="Proteomes" id="UP000694388"/>
    </source>
</evidence>
<feature type="domain" description="Cleavage and polyadenylation specificity factor 2 C-terminal" evidence="3">
    <location>
        <begin position="134"/>
        <end position="269"/>
    </location>
</feature>
<dbReference type="PANTHER" id="PTHR45922">
    <property type="entry name" value="CLEAVAGE AND POLYADENYLATION SPECIFICITY FACTOR SUBUNIT 2"/>
    <property type="match status" value="1"/>
</dbReference>
<dbReference type="Ensembl" id="ENSEBUT00000000951.1">
    <property type="protein sequence ID" value="ENSEBUP00000000646.1"/>
    <property type="gene ID" value="ENSEBUG00000000705.1"/>
</dbReference>
<evidence type="ECO:0000259" key="3">
    <source>
        <dbReference type="Pfam" id="PF13299"/>
    </source>
</evidence>
<dbReference type="GeneTree" id="ENSGT00910000144260"/>
<dbReference type="PANTHER" id="PTHR45922:SF1">
    <property type="entry name" value="CLEAVAGE AND POLYADENYLATION SPECIFICITY FACTOR SUBUNIT 2"/>
    <property type="match status" value="1"/>
</dbReference>
<protein>
    <recommendedName>
        <fullName evidence="2">Cleavage and polyadenylation specificity factor subunit 2</fullName>
    </recommendedName>
    <alternativeName>
        <fullName evidence="2">Cleavage and polyadenylation specificity factor 100 kDa subunit</fullName>
    </alternativeName>
</protein>
<accession>A0A8C4N487</accession>
<evidence type="ECO:0000256" key="1">
    <source>
        <dbReference type="ARBA" id="ARBA00010624"/>
    </source>
</evidence>
<dbReference type="Pfam" id="PF13299">
    <property type="entry name" value="CPSF100_C"/>
    <property type="match status" value="1"/>
</dbReference>
<dbReference type="GO" id="GO:0003723">
    <property type="term" value="F:RNA binding"/>
    <property type="evidence" value="ECO:0007669"/>
    <property type="project" value="UniProtKB-KW"/>
</dbReference>
<dbReference type="Proteomes" id="UP000694388">
    <property type="component" value="Unplaced"/>
</dbReference>
<evidence type="ECO:0000256" key="2">
    <source>
        <dbReference type="RuleBase" id="RU365006"/>
    </source>
</evidence>
<reference evidence="4" key="1">
    <citation type="submission" date="2025-08" db="UniProtKB">
        <authorList>
            <consortium name="Ensembl"/>
        </authorList>
    </citation>
    <scope>IDENTIFICATION</scope>
</reference>
<keyword evidence="2" id="KW-0694">RNA-binding</keyword>
<dbReference type="InterPro" id="IPR027075">
    <property type="entry name" value="CPSF2"/>
</dbReference>
<evidence type="ECO:0000313" key="4">
    <source>
        <dbReference type="Ensembl" id="ENSEBUP00000000646.1"/>
    </source>
</evidence>
<dbReference type="AlphaFoldDB" id="A0A8C4N487"/>
<keyword evidence="5" id="KW-1185">Reference proteome</keyword>
<dbReference type="GO" id="GO:0006398">
    <property type="term" value="P:mRNA 3'-end processing by stem-loop binding and cleavage"/>
    <property type="evidence" value="ECO:0007669"/>
    <property type="project" value="InterPro"/>
</dbReference>
<dbReference type="GO" id="GO:0005847">
    <property type="term" value="C:mRNA cleavage and polyadenylation specificity factor complex"/>
    <property type="evidence" value="ECO:0007669"/>
    <property type="project" value="InterPro"/>
</dbReference>
<organism evidence="4 5">
    <name type="scientific">Eptatretus burgeri</name>
    <name type="common">Inshore hagfish</name>
    <dbReference type="NCBI Taxonomy" id="7764"/>
    <lineage>
        <taxon>Eukaryota</taxon>
        <taxon>Metazoa</taxon>
        <taxon>Chordata</taxon>
        <taxon>Craniata</taxon>
        <taxon>Vertebrata</taxon>
        <taxon>Cyclostomata</taxon>
        <taxon>Myxini</taxon>
        <taxon>Myxiniformes</taxon>
        <taxon>Myxinidae</taxon>
        <taxon>Eptatretinae</taxon>
        <taxon>Eptatretus</taxon>
    </lineage>
</organism>